<protein>
    <submittedName>
        <fullName evidence="1">Uncharacterized protein</fullName>
    </submittedName>
</protein>
<dbReference type="Pfam" id="PF05593">
    <property type="entry name" value="RHS_repeat"/>
    <property type="match status" value="1"/>
</dbReference>
<dbReference type="AlphaFoldDB" id="A0A1V4HH86"/>
<evidence type="ECO:0000313" key="1">
    <source>
        <dbReference type="EMBL" id="OPH56039.1"/>
    </source>
</evidence>
<dbReference type="RefSeq" id="WP_079414544.1">
    <property type="nucleotide sequence ID" value="NZ_MBTG01000018.1"/>
</dbReference>
<comment type="caution">
    <text evidence="1">The sequence shown here is derived from an EMBL/GenBank/DDBJ whole genome shotgun (WGS) entry which is preliminary data.</text>
</comment>
<dbReference type="EMBL" id="MBTG01000018">
    <property type="protein sequence ID" value="OPH56039.1"/>
    <property type="molecule type" value="Genomic_DNA"/>
</dbReference>
<dbReference type="InterPro" id="IPR031325">
    <property type="entry name" value="RHS_repeat"/>
</dbReference>
<dbReference type="Proteomes" id="UP000190626">
    <property type="component" value="Unassembled WGS sequence"/>
</dbReference>
<dbReference type="InterPro" id="IPR006530">
    <property type="entry name" value="YD"/>
</dbReference>
<organism evidence="1 2">
    <name type="scientific">Paenibacillus ferrarius</name>
    <dbReference type="NCBI Taxonomy" id="1469647"/>
    <lineage>
        <taxon>Bacteria</taxon>
        <taxon>Bacillati</taxon>
        <taxon>Bacillota</taxon>
        <taxon>Bacilli</taxon>
        <taxon>Bacillales</taxon>
        <taxon>Paenibacillaceae</taxon>
        <taxon>Paenibacillus</taxon>
    </lineage>
</organism>
<dbReference type="OrthoDB" id="41445at2"/>
<reference evidence="2" key="1">
    <citation type="submission" date="2016-07" db="EMBL/GenBank/DDBJ databases">
        <authorList>
            <person name="Florea S."/>
            <person name="Webb J.S."/>
            <person name="Jaromczyk J."/>
            <person name="Schardl C.L."/>
        </authorList>
    </citation>
    <scope>NUCLEOTIDE SEQUENCE [LARGE SCALE GENOMIC DNA]</scope>
    <source>
        <strain evidence="2">CY1</strain>
    </source>
</reference>
<evidence type="ECO:0000313" key="2">
    <source>
        <dbReference type="Proteomes" id="UP000190626"/>
    </source>
</evidence>
<keyword evidence="2" id="KW-1185">Reference proteome</keyword>
<gene>
    <name evidence="1" type="ORF">BC351_29570</name>
</gene>
<accession>A0A1V4HH86</accession>
<dbReference type="STRING" id="1469647.BC351_29570"/>
<sequence length="168" mass="18384">MNYGYDQYGNASTITVKDDNRNIIISQEFGAQYNAGFVTKQSINVTDADGNVSTITKQAENNKLTGALTKLIDGKGNATTYEYDALGRVTKETLPDQNATTIAYEDVNNKVTSTNVTGIKTIREFNPLGQKVKETTGLNFSTYGYDASYIPFAVSTHVKCCVSVVRKH</sequence>
<dbReference type="Gene3D" id="2.180.10.10">
    <property type="entry name" value="RHS repeat-associated core"/>
    <property type="match status" value="1"/>
</dbReference>
<name>A0A1V4HH86_9BACL</name>
<proteinExistence type="predicted"/>
<dbReference type="NCBIfam" id="TIGR01643">
    <property type="entry name" value="YD_repeat_2x"/>
    <property type="match status" value="1"/>
</dbReference>